<feature type="transmembrane region" description="Helical" evidence="9">
    <location>
        <begin position="483"/>
        <end position="503"/>
    </location>
</feature>
<evidence type="ECO:0000256" key="4">
    <source>
        <dbReference type="ARBA" id="ARBA00022475"/>
    </source>
</evidence>
<dbReference type="PRINTS" id="PR01231">
    <property type="entry name" value="HCO3TRNSPORT"/>
</dbReference>
<accession>A0A0H3YK00</accession>
<organism evidence="11">
    <name type="scientific">Schmidtea mediterranea</name>
    <name type="common">Freshwater planarian flatworm</name>
    <dbReference type="NCBI Taxonomy" id="79327"/>
    <lineage>
        <taxon>Eukaryota</taxon>
        <taxon>Metazoa</taxon>
        <taxon>Spiralia</taxon>
        <taxon>Lophotrochozoa</taxon>
        <taxon>Platyhelminthes</taxon>
        <taxon>Rhabditophora</taxon>
        <taxon>Seriata</taxon>
        <taxon>Tricladida</taxon>
        <taxon>Continenticola</taxon>
        <taxon>Geoplanoidea</taxon>
        <taxon>Dugesiidae</taxon>
        <taxon>Schmidtea</taxon>
    </lineage>
</organism>
<dbReference type="InterPro" id="IPR011531">
    <property type="entry name" value="HCO3_transpt-like_TM_dom"/>
</dbReference>
<keyword evidence="7" id="KW-0406">Ion transport</keyword>
<feature type="transmembrane region" description="Helical" evidence="9">
    <location>
        <begin position="813"/>
        <end position="835"/>
    </location>
</feature>
<dbReference type="PANTHER" id="PTHR11453">
    <property type="entry name" value="ANION EXCHANGE PROTEIN"/>
    <property type="match status" value="1"/>
</dbReference>
<proteinExistence type="evidence at transcript level"/>
<dbReference type="EMBL" id="KT163463">
    <property type="protein sequence ID" value="AKN21413.1"/>
    <property type="molecule type" value="mRNA"/>
</dbReference>
<feature type="transmembrane region" description="Helical" evidence="9">
    <location>
        <begin position="674"/>
        <end position="699"/>
    </location>
</feature>
<dbReference type="InterPro" id="IPR003020">
    <property type="entry name" value="HCO3_transpt_euk"/>
</dbReference>
<name>A0A0H3YK00_SCHMD</name>
<keyword evidence="6 9" id="KW-1133">Transmembrane helix</keyword>
<dbReference type="SUPFAM" id="SSF55804">
    <property type="entry name" value="Phoshotransferase/anion transport protein"/>
    <property type="match status" value="1"/>
</dbReference>
<feature type="transmembrane region" description="Helical" evidence="9">
    <location>
        <begin position="785"/>
        <end position="807"/>
    </location>
</feature>
<dbReference type="Gene3D" id="3.40.930.10">
    <property type="entry name" value="Mannitol-specific EII, Chain A"/>
    <property type="match status" value="1"/>
</dbReference>
<comment type="similarity">
    <text evidence="2">Belongs to the anion exchanger (TC 2.A.31) family.</text>
</comment>
<dbReference type="Pfam" id="PF00955">
    <property type="entry name" value="HCO3_cotransp"/>
    <property type="match status" value="1"/>
</dbReference>
<dbReference type="Gene3D" id="1.10.287.570">
    <property type="entry name" value="Helical hairpin bin"/>
    <property type="match status" value="1"/>
</dbReference>
<dbReference type="GO" id="GO:0006820">
    <property type="term" value="P:monoatomic anion transport"/>
    <property type="evidence" value="ECO:0007669"/>
    <property type="project" value="InterPro"/>
</dbReference>
<feature type="transmembrane region" description="Helical" evidence="9">
    <location>
        <begin position="855"/>
        <end position="874"/>
    </location>
</feature>
<evidence type="ECO:0000256" key="2">
    <source>
        <dbReference type="ARBA" id="ARBA00010993"/>
    </source>
</evidence>
<evidence type="ECO:0000256" key="1">
    <source>
        <dbReference type="ARBA" id="ARBA00004651"/>
    </source>
</evidence>
<dbReference type="FunFam" id="1.10.287.570:FF:000002">
    <property type="entry name" value="Solute carrier family 4 member 11"/>
    <property type="match status" value="1"/>
</dbReference>
<keyword evidence="5 9" id="KW-0812">Transmembrane</keyword>
<dbReference type="GO" id="GO:0050801">
    <property type="term" value="P:monoatomic ion homeostasis"/>
    <property type="evidence" value="ECO:0007669"/>
    <property type="project" value="TreeGrafter"/>
</dbReference>
<dbReference type="PANTHER" id="PTHR11453:SF127">
    <property type="entry name" value="SOLUTE CARRIER FAMILY 4 MEMBER 11"/>
    <property type="match status" value="1"/>
</dbReference>
<feature type="transmembrane region" description="Helical" evidence="9">
    <location>
        <begin position="598"/>
        <end position="616"/>
    </location>
</feature>
<dbReference type="GO" id="GO:0005452">
    <property type="term" value="F:solute:inorganic anion antiporter activity"/>
    <property type="evidence" value="ECO:0007669"/>
    <property type="project" value="InterPro"/>
</dbReference>
<evidence type="ECO:0000256" key="9">
    <source>
        <dbReference type="SAM" id="Phobius"/>
    </source>
</evidence>
<evidence type="ECO:0000256" key="8">
    <source>
        <dbReference type="ARBA" id="ARBA00023136"/>
    </source>
</evidence>
<feature type="transmembrane region" description="Helical" evidence="9">
    <location>
        <begin position="725"/>
        <end position="747"/>
    </location>
</feature>
<dbReference type="GO" id="GO:0016323">
    <property type="term" value="C:basolateral plasma membrane"/>
    <property type="evidence" value="ECO:0007669"/>
    <property type="project" value="TreeGrafter"/>
</dbReference>
<keyword evidence="8 9" id="KW-0472">Membrane</keyword>
<evidence type="ECO:0000256" key="7">
    <source>
        <dbReference type="ARBA" id="ARBA00023065"/>
    </source>
</evidence>
<dbReference type="OrthoDB" id="1735926at2759"/>
<gene>
    <name evidence="11" type="primary">slc4a-8</name>
</gene>
<keyword evidence="4" id="KW-1003">Cell membrane</keyword>
<feature type="transmembrane region" description="Helical" evidence="9">
    <location>
        <begin position="445"/>
        <end position="471"/>
    </location>
</feature>
<dbReference type="AlphaFoldDB" id="A0A0H3YK00"/>
<dbReference type="InterPro" id="IPR016152">
    <property type="entry name" value="PTrfase/Anion_transptr"/>
</dbReference>
<evidence type="ECO:0000256" key="5">
    <source>
        <dbReference type="ARBA" id="ARBA00022692"/>
    </source>
</evidence>
<feature type="transmembrane region" description="Helical" evidence="9">
    <location>
        <begin position="636"/>
        <end position="653"/>
    </location>
</feature>
<sequence length="915" mass="103058">MSDSDLGIQTSLEEIPLKCNLKRISNEINNHNHEIDTVGHNIYSSRRPSSLHQTTFSGRNYYSMPTGEQEVTIKDNRTSISSHLFLLPPSPGRRLSRQRQGSSASNVSVDNMSNISGSTLAYCLQNADETEDDSVPCLFLSRLEKIPMKDFSAEVRATLDIQKFLKEAVLLLDMSGSCLEEIIDSMLLTILANEVTDAKVSLEALVEEAKKTLFIQSSYLTYTYQRLAKTIRGLSLSETEGLMTDQSWLCTMCSLNCIHKRHVAIARLNNPVNMGRSSEGIYFIILVVTPTKEKGTKSDIELGRTFATIFADVEFRQQLLFSESVEQFKELLQYHSGDLMEDQAMNRRKSLKVQEVMNQAFHFDKKYLVGSGIVSDFKKRFPVYLMDFRDGFRGKGTIRKVISATIFLYFACLLPSIAFGVLNYNNTEGKIDVRRVIISQAIGGLCFGFFSGQPLIILLTTAPLALFVKIISSICNDYDLDFFAMYSCVGLINSLLLILYAMFDISKLMRWSTRSSEEIFALFVAISFVVDAVKDIYKEFSTHYFSCYLSANNQSTEHLRLSRFKRAFSGIISNISISLTQTNLNSSLYSSNSCQREVSILYLFLVAGTVWLAIQLFTSTKTPFLNNAKREMLTDFALPLAVVIMSLIGTYLFKEIEMQPFVIVEEKVKFEASGILKLPWLAIAGAIALAFPLSLLMFMDQNISSAMVNSPANKLKKGSSYHWDLLVVALINAGLSVFGLPLVHGALPHSPLHVKALADLEERIDTAHHVHQTIVKVRETRITSILSHVFIGISLQMLPIPLIYIPVAVLDGLFVYMAVTTLYGNQFFERILLLFTEQSAYPPSHYLRRVPQRKLHIFTGLQIFQLAGLCLLGFSPSPYLKMGFPLLLLFHMVFRHQVVPRVIDEKYLNALDKPI</sequence>
<protein>
    <submittedName>
        <fullName evidence="11">Slc4a-8</fullName>
    </submittedName>
</protein>
<reference evidence="11" key="1">
    <citation type="journal article" date="2015" name="Elife">
        <title>Stem cells and fluid flow drive cyst formation in an invertebrate excretory organ.</title>
        <authorList>
            <person name="Thi-Kim Vu H."/>
            <person name="Rink J.C."/>
            <person name="McKinney S.A."/>
            <person name="McClain M."/>
            <person name="Lakshmanaperumal N."/>
            <person name="Alexander R."/>
            <person name="Sanchez Alvarado A."/>
        </authorList>
    </citation>
    <scope>NUCLEOTIDE SEQUENCE</scope>
</reference>
<evidence type="ECO:0000256" key="3">
    <source>
        <dbReference type="ARBA" id="ARBA00022448"/>
    </source>
</evidence>
<evidence type="ECO:0000259" key="10">
    <source>
        <dbReference type="Pfam" id="PF00955"/>
    </source>
</evidence>
<feature type="domain" description="Bicarbonate transporter-like transmembrane" evidence="10">
    <location>
        <begin position="371"/>
        <end position="913"/>
    </location>
</feature>
<feature type="transmembrane region" description="Helical" evidence="9">
    <location>
        <begin position="406"/>
        <end position="424"/>
    </location>
</feature>
<evidence type="ECO:0000256" key="6">
    <source>
        <dbReference type="ARBA" id="ARBA00022989"/>
    </source>
</evidence>
<comment type="subcellular location">
    <subcellularLocation>
        <location evidence="1">Cell membrane</location>
        <topology evidence="1">Multi-pass membrane protein</topology>
    </subcellularLocation>
</comment>
<evidence type="ECO:0000313" key="11">
    <source>
        <dbReference type="EMBL" id="AKN21413.1"/>
    </source>
</evidence>
<keyword evidence="3" id="KW-0813">Transport</keyword>